<reference evidence="4" key="1">
    <citation type="journal article" date="2019" name="Int. J. Syst. Evol. Microbiol.">
        <title>The Global Catalogue of Microorganisms (GCM) 10K type strain sequencing project: providing services to taxonomists for standard genome sequencing and annotation.</title>
        <authorList>
            <consortium name="The Broad Institute Genomics Platform"/>
            <consortium name="The Broad Institute Genome Sequencing Center for Infectious Disease"/>
            <person name="Wu L."/>
            <person name="Ma J."/>
        </authorList>
    </citation>
    <scope>NUCLEOTIDE SEQUENCE [LARGE SCALE GENOMIC DNA]</scope>
    <source>
        <strain evidence="4">JCM 15313</strain>
    </source>
</reference>
<dbReference type="EMBL" id="BAAAPC010000014">
    <property type="protein sequence ID" value="GAA2003576.1"/>
    <property type="molecule type" value="Genomic_DNA"/>
</dbReference>
<proteinExistence type="predicted"/>
<evidence type="ECO:0000313" key="4">
    <source>
        <dbReference type="Proteomes" id="UP001501585"/>
    </source>
</evidence>
<evidence type="ECO:0000313" key="3">
    <source>
        <dbReference type="EMBL" id="GAA2003576.1"/>
    </source>
</evidence>
<keyword evidence="4" id="KW-1185">Reference proteome</keyword>
<feature type="transmembrane region" description="Helical" evidence="1">
    <location>
        <begin position="106"/>
        <end position="127"/>
    </location>
</feature>
<evidence type="ECO:0000256" key="1">
    <source>
        <dbReference type="SAM" id="Phobius"/>
    </source>
</evidence>
<feature type="signal peptide" evidence="2">
    <location>
        <begin position="1"/>
        <end position="23"/>
    </location>
</feature>
<gene>
    <name evidence="3" type="ORF">GCM10009799_33350</name>
</gene>
<comment type="caution">
    <text evidence="3">The sequence shown here is derived from an EMBL/GenBank/DDBJ whole genome shotgun (WGS) entry which is preliminary data.</text>
</comment>
<sequence>MAVALLFAVLLHMVCSAAHPAVAAADVSASAPQAPALSAVAAPAPAPDPSPAAALAASSAVSAQMADATGSGIAVLIGAHSVGEVHECTNAMDGGTDQRGSSPSTLSLLLAVGFAVLVGLWTPPVLGQSRRPHREQRPRRRNAARLLLTLCVWRV</sequence>
<keyword evidence="1" id="KW-0472">Membrane</keyword>
<organism evidence="3 4">
    <name type="scientific">Nocardiopsis rhodophaea</name>
    <dbReference type="NCBI Taxonomy" id="280238"/>
    <lineage>
        <taxon>Bacteria</taxon>
        <taxon>Bacillati</taxon>
        <taxon>Actinomycetota</taxon>
        <taxon>Actinomycetes</taxon>
        <taxon>Streptosporangiales</taxon>
        <taxon>Nocardiopsidaceae</taxon>
        <taxon>Nocardiopsis</taxon>
    </lineage>
</organism>
<accession>A0ABN2TAQ6</accession>
<dbReference type="RefSeq" id="WP_344163540.1">
    <property type="nucleotide sequence ID" value="NZ_BAAAPC010000014.1"/>
</dbReference>
<feature type="chain" id="PRO_5047238035" evidence="2">
    <location>
        <begin position="24"/>
        <end position="155"/>
    </location>
</feature>
<keyword evidence="2" id="KW-0732">Signal</keyword>
<evidence type="ECO:0000256" key="2">
    <source>
        <dbReference type="SAM" id="SignalP"/>
    </source>
</evidence>
<keyword evidence="1" id="KW-1133">Transmembrane helix</keyword>
<dbReference type="Proteomes" id="UP001501585">
    <property type="component" value="Unassembled WGS sequence"/>
</dbReference>
<keyword evidence="1" id="KW-0812">Transmembrane</keyword>
<name>A0ABN2TAQ6_9ACTN</name>
<protein>
    <submittedName>
        <fullName evidence="3">Uncharacterized protein</fullName>
    </submittedName>
</protein>